<protein>
    <submittedName>
        <fullName evidence="4">Aminotransferase class I/II-fold pyridoxal phosphate-dependent enzyme</fullName>
    </submittedName>
</protein>
<dbReference type="InterPro" id="IPR015424">
    <property type="entry name" value="PyrdxlP-dep_Trfase"/>
</dbReference>
<feature type="modified residue" description="N6-(pyridoxal phosphate)lysine" evidence="2">
    <location>
        <position position="189"/>
    </location>
</feature>
<dbReference type="PANTHER" id="PTHR30244:SF34">
    <property type="entry name" value="DTDP-4-AMINO-4,6-DIDEOXYGALACTOSE TRANSAMINASE"/>
    <property type="match status" value="1"/>
</dbReference>
<proteinExistence type="inferred from homology"/>
<organism evidence="4 5">
    <name type="scientific">Listeria booriae</name>
    <dbReference type="NCBI Taxonomy" id="1552123"/>
    <lineage>
        <taxon>Bacteria</taxon>
        <taxon>Bacillati</taxon>
        <taxon>Bacillota</taxon>
        <taxon>Bacilli</taxon>
        <taxon>Bacillales</taxon>
        <taxon>Listeriaceae</taxon>
        <taxon>Listeria</taxon>
    </lineage>
</organism>
<dbReference type="CDD" id="cd00616">
    <property type="entry name" value="AHBA_syn"/>
    <property type="match status" value="1"/>
</dbReference>
<dbReference type="GO" id="GO:0008483">
    <property type="term" value="F:transaminase activity"/>
    <property type="evidence" value="ECO:0007669"/>
    <property type="project" value="UniProtKB-KW"/>
</dbReference>
<dbReference type="RefSeq" id="WP_185487058.1">
    <property type="nucleotide sequence ID" value="NZ_JAARVD010000003.1"/>
</dbReference>
<dbReference type="EMBL" id="JAARVD010000003">
    <property type="protein sequence ID" value="MBC1796718.1"/>
    <property type="molecule type" value="Genomic_DNA"/>
</dbReference>
<name>A0A842B349_9LIST</name>
<dbReference type="GO" id="GO:0000271">
    <property type="term" value="P:polysaccharide biosynthetic process"/>
    <property type="evidence" value="ECO:0007669"/>
    <property type="project" value="TreeGrafter"/>
</dbReference>
<gene>
    <name evidence="4" type="ORF">HCA55_08265</name>
</gene>
<dbReference type="InterPro" id="IPR015421">
    <property type="entry name" value="PyrdxlP-dep_Trfase_major"/>
</dbReference>
<keyword evidence="4" id="KW-0032">Aminotransferase</keyword>
<dbReference type="InterPro" id="IPR000653">
    <property type="entry name" value="DegT/StrS_aminotransferase"/>
</dbReference>
<dbReference type="PIRSF" id="PIRSF000390">
    <property type="entry name" value="PLP_StrS"/>
    <property type="match status" value="1"/>
</dbReference>
<reference evidence="4 5" key="1">
    <citation type="submission" date="2020-03" db="EMBL/GenBank/DDBJ databases">
        <title>Soil Listeria distribution.</title>
        <authorList>
            <person name="Liao J."/>
            <person name="Wiedmann M."/>
        </authorList>
    </citation>
    <scope>NUCLEOTIDE SEQUENCE [LARGE SCALE GENOMIC DNA]</scope>
    <source>
        <strain evidence="4 5">FSL L7-0990</strain>
    </source>
</reference>
<dbReference type="GO" id="GO:0030170">
    <property type="term" value="F:pyridoxal phosphate binding"/>
    <property type="evidence" value="ECO:0007669"/>
    <property type="project" value="TreeGrafter"/>
</dbReference>
<dbReference type="Gene3D" id="3.90.1150.10">
    <property type="entry name" value="Aspartate Aminotransferase, domain 1"/>
    <property type="match status" value="1"/>
</dbReference>
<keyword evidence="2 3" id="KW-0663">Pyridoxal phosphate</keyword>
<evidence type="ECO:0000256" key="1">
    <source>
        <dbReference type="PIRSR" id="PIRSR000390-1"/>
    </source>
</evidence>
<dbReference type="PANTHER" id="PTHR30244">
    <property type="entry name" value="TRANSAMINASE"/>
    <property type="match status" value="1"/>
</dbReference>
<evidence type="ECO:0000313" key="5">
    <source>
        <dbReference type="Proteomes" id="UP000548082"/>
    </source>
</evidence>
<dbReference type="Gene3D" id="3.40.640.10">
    <property type="entry name" value="Type I PLP-dependent aspartate aminotransferase-like (Major domain)"/>
    <property type="match status" value="1"/>
</dbReference>
<dbReference type="InterPro" id="IPR015422">
    <property type="entry name" value="PyrdxlP-dep_Trfase_small"/>
</dbReference>
<keyword evidence="4" id="KW-0808">Transferase</keyword>
<comment type="similarity">
    <text evidence="3">Belongs to the DegT/DnrJ/EryC1 family.</text>
</comment>
<evidence type="ECO:0000313" key="4">
    <source>
        <dbReference type="EMBL" id="MBC1796718.1"/>
    </source>
</evidence>
<evidence type="ECO:0000256" key="3">
    <source>
        <dbReference type="RuleBase" id="RU004508"/>
    </source>
</evidence>
<accession>A0A842B349</accession>
<sequence length="387" mass="42708">METIFLSPPHMGGTEETYIQKAFDTNWIAPLGANVDQFEHKMKHYTNAANVLALNSGTAAIHLALVTLGVTTGDSVFCSTLTFAASANPISYVSAKPVFIDSDERSWNMCPIALEQAFKDAAAQNKLPKAVIVVHILGLVADMEKIQAICAKYNVPIIEDAAESLGSTYKGQMTGTFGEMGIYSFNGNKIITTSGGGMLVSKSAKTREQAFHLATQAKEDAAYYLHEKIGYNYRLSNVLAGIGIGQMEVLDQHVAKRQAIFERYSIAFSDIQGMSMMPILPDTRPNCWLSAVRIDSNEFEIATSDLVRILASHHIEARMMWYPLHAQPSFKETICYQAGTENFSERLFREVLCLPSGSAMTQTQQEYVIHTLLSSLNKERMGKYATN</sequence>
<evidence type="ECO:0000256" key="2">
    <source>
        <dbReference type="PIRSR" id="PIRSR000390-2"/>
    </source>
</evidence>
<dbReference type="Pfam" id="PF01041">
    <property type="entry name" value="DegT_DnrJ_EryC1"/>
    <property type="match status" value="1"/>
</dbReference>
<dbReference type="SUPFAM" id="SSF53383">
    <property type="entry name" value="PLP-dependent transferases"/>
    <property type="match status" value="1"/>
</dbReference>
<feature type="active site" description="Proton acceptor" evidence="1">
    <location>
        <position position="189"/>
    </location>
</feature>
<dbReference type="Proteomes" id="UP000548082">
    <property type="component" value="Unassembled WGS sequence"/>
</dbReference>
<comment type="caution">
    <text evidence="4">The sequence shown here is derived from an EMBL/GenBank/DDBJ whole genome shotgun (WGS) entry which is preliminary data.</text>
</comment>
<dbReference type="AlphaFoldDB" id="A0A842B349"/>